<dbReference type="Proteomes" id="UP000266234">
    <property type="component" value="Unassembled WGS sequence"/>
</dbReference>
<sequence length="899" mass="99556">MSDTTESVIIVGSGIVGSSLAYFLSSTSRNITIIDRSFTSLLGSSGIAPGFIGQFNESEILTKLAIDSVSEYVKVPGGFDRVGGLEIAFQDAGIERLHTRCKEAKKLGLPAAIMTIEEAHSLAPDLVNASGAGSALFFQSDGTANAVKLTTWYQDEARKHGINFVEADVEQLAISGGRITGVSIRENGITKQLNADKVILTTGIWAQSLTSELDFPVPVIPVGHPYMHGQTRDPLPHSLPFVRWPEHHVYARDHGTNYGIGSYDHAPIGQKPGESATGEWVDWFKQPLKFATGLLPPDAAAQFKDSRKFNGVFSMTPDNMPLAGKIDSVDGLYTAVAVWVTHAAGCAKFLVDVIDGKTVDSKMSKALDPERFRGQDFSDLEEKSLQGYNSIYKTYDESSVTRDVRFVYDVGSSTGRKCDGYQASPSPKSHEASPTSIVSTYANSINADLIQFFVEKTLDDFQTFFPDNLWSTKILQIAHTEDCIKNGVMALSHFHRLYLTHQQWQQVDPAPALKHYNLAIKTILCTSNDITSQGHVLVLSCIIFICIELLQGKTESAISLFRYGCSMIQQYRKTRPSTYTTMNSPCTDAEETFRLAEACLKRIAVQFLTVNPLATYQPSRKHANRISNKLVADIDPSLWFLFYNTFGSNVALQTTTFTSLADAREALLEIIVEQASPGLKNKSARDIIAHSAKVTRWGELFDALLVQLNDSEKLLSDAERRSIALLQLHRKYLEINVAKYAYGRGDPCFWDKFIPEFDEIVRYAATAAGLEQDYTRRNWCTDSSQKAYFHIDLGFTSVLISVIARCRDPFVRRRAIAVMLADRVQEGAFSGSESARVGARVMELEEARSGKEVKCSSDIPQEARVRTIRVHLAGEEERIRLVYGFSKGCVQEVRSMTGN</sequence>
<keyword evidence="3" id="KW-0805">Transcription regulation</keyword>
<evidence type="ECO:0000256" key="4">
    <source>
        <dbReference type="ARBA" id="ARBA00023125"/>
    </source>
</evidence>
<organism evidence="8 9">
    <name type="scientific">Fusarium longipes</name>
    <dbReference type="NCBI Taxonomy" id="694270"/>
    <lineage>
        <taxon>Eukaryota</taxon>
        <taxon>Fungi</taxon>
        <taxon>Dikarya</taxon>
        <taxon>Ascomycota</taxon>
        <taxon>Pezizomycotina</taxon>
        <taxon>Sordariomycetes</taxon>
        <taxon>Hypocreomycetidae</taxon>
        <taxon>Hypocreales</taxon>
        <taxon>Nectriaceae</taxon>
        <taxon>Fusarium</taxon>
    </lineage>
</organism>
<keyword evidence="4" id="KW-0238">DNA-binding</keyword>
<evidence type="ECO:0000313" key="8">
    <source>
        <dbReference type="EMBL" id="RGP79045.1"/>
    </source>
</evidence>
<keyword evidence="9" id="KW-1185">Reference proteome</keyword>
<evidence type="ECO:0000256" key="3">
    <source>
        <dbReference type="ARBA" id="ARBA00023015"/>
    </source>
</evidence>
<evidence type="ECO:0000256" key="6">
    <source>
        <dbReference type="ARBA" id="ARBA00023242"/>
    </source>
</evidence>
<dbReference type="SUPFAM" id="SSF51905">
    <property type="entry name" value="FAD/NAD(P)-binding domain"/>
    <property type="match status" value="1"/>
</dbReference>
<dbReference type="PANTHER" id="PTHR36206:SF13">
    <property type="entry name" value="TRANSCRIPTIONAL REGULATORY PROTEIN MOC3"/>
    <property type="match status" value="1"/>
</dbReference>
<evidence type="ECO:0000256" key="5">
    <source>
        <dbReference type="ARBA" id="ARBA00023163"/>
    </source>
</evidence>
<name>A0A395T492_9HYPO</name>
<evidence type="ECO:0000313" key="9">
    <source>
        <dbReference type="Proteomes" id="UP000266234"/>
    </source>
</evidence>
<dbReference type="STRING" id="694270.A0A395T492"/>
<dbReference type="GO" id="GO:0046872">
    <property type="term" value="F:metal ion binding"/>
    <property type="evidence" value="ECO:0007669"/>
    <property type="project" value="UniProtKB-KW"/>
</dbReference>
<dbReference type="EMBL" id="PXOG01000056">
    <property type="protein sequence ID" value="RGP79045.1"/>
    <property type="molecule type" value="Genomic_DNA"/>
</dbReference>
<dbReference type="PANTHER" id="PTHR36206">
    <property type="entry name" value="ASPERCRYPTIN BIOSYNTHESIS CLUSTER-SPECIFIC TRANSCRIPTION REGULATOR ATNN-RELATED"/>
    <property type="match status" value="1"/>
</dbReference>
<feature type="domain" description="FAD dependent oxidoreductase" evidence="7">
    <location>
        <begin position="8"/>
        <end position="352"/>
    </location>
</feature>
<dbReference type="AlphaFoldDB" id="A0A395T492"/>
<keyword evidence="6" id="KW-0539">Nucleus</keyword>
<dbReference type="InterPro" id="IPR052360">
    <property type="entry name" value="Transcr_Regulatory_Proteins"/>
</dbReference>
<gene>
    <name evidence="8" type="ORF">FLONG3_2951</name>
</gene>
<dbReference type="InterPro" id="IPR036188">
    <property type="entry name" value="FAD/NAD-bd_sf"/>
</dbReference>
<evidence type="ECO:0000259" key="7">
    <source>
        <dbReference type="Pfam" id="PF01266"/>
    </source>
</evidence>
<dbReference type="Gene3D" id="3.50.50.60">
    <property type="entry name" value="FAD/NAD(P)-binding domain"/>
    <property type="match status" value="1"/>
</dbReference>
<keyword evidence="1" id="KW-0479">Metal-binding</keyword>
<proteinExistence type="predicted"/>
<dbReference type="Gene3D" id="3.30.9.10">
    <property type="entry name" value="D-Amino Acid Oxidase, subunit A, domain 2"/>
    <property type="match status" value="1"/>
</dbReference>
<reference evidence="8 9" key="1">
    <citation type="journal article" date="2018" name="PLoS Pathog.">
        <title>Evolution of structural diversity of trichothecenes, a family of toxins produced by plant pathogenic and entomopathogenic fungi.</title>
        <authorList>
            <person name="Proctor R.H."/>
            <person name="McCormick S.P."/>
            <person name="Kim H.S."/>
            <person name="Cardoza R.E."/>
            <person name="Stanley A.M."/>
            <person name="Lindo L."/>
            <person name="Kelly A."/>
            <person name="Brown D.W."/>
            <person name="Lee T."/>
            <person name="Vaughan M.M."/>
            <person name="Alexander N.J."/>
            <person name="Busman M."/>
            <person name="Gutierrez S."/>
        </authorList>
    </citation>
    <scope>NUCLEOTIDE SEQUENCE [LARGE SCALE GENOMIC DNA]</scope>
    <source>
        <strain evidence="8 9">NRRL 20695</strain>
    </source>
</reference>
<dbReference type="Pfam" id="PF11951">
    <property type="entry name" value="Fungal_trans_2"/>
    <property type="match status" value="1"/>
</dbReference>
<dbReference type="Pfam" id="PF01266">
    <property type="entry name" value="DAO"/>
    <property type="match status" value="1"/>
</dbReference>
<evidence type="ECO:0000256" key="2">
    <source>
        <dbReference type="ARBA" id="ARBA00022833"/>
    </source>
</evidence>
<accession>A0A395T492</accession>
<dbReference type="OrthoDB" id="498204at2759"/>
<dbReference type="SUPFAM" id="SSF54373">
    <property type="entry name" value="FAD-linked reductases, C-terminal domain"/>
    <property type="match status" value="1"/>
</dbReference>
<dbReference type="InterPro" id="IPR006076">
    <property type="entry name" value="FAD-dep_OxRdtase"/>
</dbReference>
<protein>
    <submittedName>
        <fullName evidence="8">Sarcosine oxidase</fullName>
    </submittedName>
</protein>
<comment type="caution">
    <text evidence="8">The sequence shown here is derived from an EMBL/GenBank/DDBJ whole genome shotgun (WGS) entry which is preliminary data.</text>
</comment>
<keyword evidence="2" id="KW-0862">Zinc</keyword>
<keyword evidence="5" id="KW-0804">Transcription</keyword>
<dbReference type="InterPro" id="IPR021858">
    <property type="entry name" value="Fun_TF"/>
</dbReference>
<evidence type="ECO:0000256" key="1">
    <source>
        <dbReference type="ARBA" id="ARBA00022723"/>
    </source>
</evidence>
<dbReference type="GO" id="GO:0003677">
    <property type="term" value="F:DNA binding"/>
    <property type="evidence" value="ECO:0007669"/>
    <property type="project" value="UniProtKB-KW"/>
</dbReference>